<organism evidence="13 14">
    <name type="scientific">Dyadobacter helix</name>
    <dbReference type="NCBI Taxonomy" id="2822344"/>
    <lineage>
        <taxon>Bacteria</taxon>
        <taxon>Pseudomonadati</taxon>
        <taxon>Bacteroidota</taxon>
        <taxon>Cytophagia</taxon>
        <taxon>Cytophagales</taxon>
        <taxon>Spirosomataceae</taxon>
        <taxon>Dyadobacter</taxon>
    </lineage>
</organism>
<gene>
    <name evidence="13" type="ORF">DYBT9275_05499</name>
</gene>
<dbReference type="PROSITE" id="PS52016">
    <property type="entry name" value="TONB_DEPENDENT_REC_3"/>
    <property type="match status" value="1"/>
</dbReference>
<evidence type="ECO:0000256" key="4">
    <source>
        <dbReference type="ARBA" id="ARBA00022692"/>
    </source>
</evidence>
<evidence type="ECO:0000256" key="7">
    <source>
        <dbReference type="ARBA" id="ARBA00023237"/>
    </source>
</evidence>
<proteinExistence type="inferred from homology"/>
<evidence type="ECO:0000259" key="11">
    <source>
        <dbReference type="Pfam" id="PF00593"/>
    </source>
</evidence>
<dbReference type="InterPro" id="IPR023997">
    <property type="entry name" value="TonB-dep_OMP_SusC/RagA_CS"/>
</dbReference>
<dbReference type="Pfam" id="PF07715">
    <property type="entry name" value="Plug"/>
    <property type="match status" value="1"/>
</dbReference>
<dbReference type="Proteomes" id="UP000680038">
    <property type="component" value="Unassembled WGS sequence"/>
</dbReference>
<evidence type="ECO:0000256" key="3">
    <source>
        <dbReference type="ARBA" id="ARBA00022452"/>
    </source>
</evidence>
<protein>
    <submittedName>
        <fullName evidence="13">TonB-dependent receptor P3</fullName>
    </submittedName>
</protein>
<keyword evidence="7 8" id="KW-0998">Cell outer membrane</keyword>
<keyword evidence="4 8" id="KW-0812">Transmembrane</keyword>
<evidence type="ECO:0000256" key="6">
    <source>
        <dbReference type="ARBA" id="ARBA00023136"/>
    </source>
</evidence>
<dbReference type="Gene3D" id="2.170.130.10">
    <property type="entry name" value="TonB-dependent receptor, plug domain"/>
    <property type="match status" value="1"/>
</dbReference>
<dbReference type="InterPro" id="IPR000531">
    <property type="entry name" value="Beta-barrel_TonB"/>
</dbReference>
<evidence type="ECO:0000313" key="14">
    <source>
        <dbReference type="Proteomes" id="UP000680038"/>
    </source>
</evidence>
<dbReference type="Gene3D" id="2.40.170.20">
    <property type="entry name" value="TonB-dependent receptor, beta-barrel domain"/>
    <property type="match status" value="1"/>
</dbReference>
<dbReference type="SUPFAM" id="SSF49464">
    <property type="entry name" value="Carboxypeptidase regulatory domain-like"/>
    <property type="match status" value="1"/>
</dbReference>
<feature type="domain" description="TonB-dependent receptor-like beta-barrel" evidence="11">
    <location>
        <begin position="530"/>
        <end position="944"/>
    </location>
</feature>
<keyword evidence="10" id="KW-0732">Signal</keyword>
<feature type="domain" description="TonB-dependent receptor plug" evidence="12">
    <location>
        <begin position="224"/>
        <end position="329"/>
    </location>
</feature>
<name>A0A916JGZ9_9BACT</name>
<dbReference type="SUPFAM" id="SSF56935">
    <property type="entry name" value="Porins"/>
    <property type="match status" value="1"/>
</dbReference>
<dbReference type="NCBIfam" id="TIGR04057">
    <property type="entry name" value="SusC_RagA_signa"/>
    <property type="match status" value="1"/>
</dbReference>
<keyword evidence="3 8" id="KW-1134">Transmembrane beta strand</keyword>
<dbReference type="InterPro" id="IPR039426">
    <property type="entry name" value="TonB-dep_rcpt-like"/>
</dbReference>
<keyword evidence="2 8" id="KW-0813">Transport</keyword>
<dbReference type="AlphaFoldDB" id="A0A916JGZ9"/>
<dbReference type="Pfam" id="PF00593">
    <property type="entry name" value="TonB_dep_Rec_b-barrel"/>
    <property type="match status" value="1"/>
</dbReference>
<comment type="subcellular location">
    <subcellularLocation>
        <location evidence="1 8">Cell outer membrane</location>
        <topology evidence="1 8">Multi-pass membrane protein</topology>
    </subcellularLocation>
</comment>
<dbReference type="Pfam" id="PF13715">
    <property type="entry name" value="CarbopepD_reg_2"/>
    <property type="match status" value="1"/>
</dbReference>
<evidence type="ECO:0000256" key="5">
    <source>
        <dbReference type="ARBA" id="ARBA00023077"/>
    </source>
</evidence>
<dbReference type="InterPro" id="IPR008969">
    <property type="entry name" value="CarboxyPept-like_regulatory"/>
</dbReference>
<evidence type="ECO:0000256" key="10">
    <source>
        <dbReference type="SAM" id="SignalP"/>
    </source>
</evidence>
<dbReference type="EMBL" id="CAJRAF010000004">
    <property type="protein sequence ID" value="CAG5016215.1"/>
    <property type="molecule type" value="Genomic_DNA"/>
</dbReference>
<evidence type="ECO:0000256" key="1">
    <source>
        <dbReference type="ARBA" id="ARBA00004571"/>
    </source>
</evidence>
<dbReference type="InterPro" id="IPR036942">
    <property type="entry name" value="Beta-barrel_TonB_sf"/>
</dbReference>
<evidence type="ECO:0000256" key="2">
    <source>
        <dbReference type="ARBA" id="ARBA00022448"/>
    </source>
</evidence>
<dbReference type="InterPro" id="IPR023996">
    <property type="entry name" value="TonB-dep_OMP_SusC/RagA"/>
</dbReference>
<accession>A0A916JGZ9</accession>
<feature type="signal peptide" evidence="10">
    <location>
        <begin position="1"/>
        <end position="20"/>
    </location>
</feature>
<dbReference type="NCBIfam" id="TIGR04056">
    <property type="entry name" value="OMP_RagA_SusC"/>
    <property type="match status" value="1"/>
</dbReference>
<evidence type="ECO:0000313" key="13">
    <source>
        <dbReference type="EMBL" id="CAG5016215.1"/>
    </source>
</evidence>
<evidence type="ECO:0000256" key="9">
    <source>
        <dbReference type="RuleBase" id="RU003357"/>
    </source>
</evidence>
<sequence>MRLSLLQLLIAGLFTAIASARNSDAQDLLKRPVTVHLKNVTLHEALHVLEEQTKVRFAYSRSIIPVKEVISLHAEAQSLATVLDQLLTPLNIEYQSVRGQIMLKQGARVMTPAPKQIQPKTVIKDNTEAHLDLNISGRVADEKGEGLPGVSIIIKGTQKGTTTDVEGKYTISVPDEQSSLIFSFVGHISQEVIVGTRTQLDITLKPDTKTLDELIVVGYGTQKKVNLTGAVDQVGTEYFDNRPTPNVARSLQGAVPNLNIKMTDGKPTRGATYNVRGTTSIGSGGSALILIDGVPGDPNTLNPNDIASVSVLKDASSAAIYGARAAYGVVLITTKTPQKGKVQIKYSSNFSVNQRTVTPDLVTNGYQWAANFDESYSSWYDYLSHPTTVDNKVAFSAAYLDSLKFHNDNPGLPQYSIDRSTGNYVYYANTDWMKELYKDSNPSTEHNISVTGGSEKVTYSISGKYYNQGGIFRYNTDKFNRYNLRFKGSVKATDWLTISGLSDLSSYNYYYPLSSLSKAGVSGIWNTLSQTGFPFMPLLNPDGSLSISGAYSIGDFYYGKSYSKSGQTFLRNSLNFDATVIKNKLSIKGDFSYLYTNTTDQKKYFTVPYSIRPNELITSGLNYMSNNEILNKHYVGNIYANYNQDFKKHSLGVIAGWNVEYDDISLQYVQRDGLLVDDLLDFNLASGTNYKLTGGGSSWATSGLFYRINYAFANKYLVEFDGRYDGSSKFPLNQQFGFFPSGSVGWRVSDENFMSSTKRWLNTLKLRGSYGSLGNGNIDPYTFLETITPQASTTIVNGTYATYIQNPAVIPNRITWEKATTLDLGVDVDVFQHRLSATFDWYHRNTTGMITTGQVLPAVFGATVPKGNNADLLTKGWELSLTWSDEIAMRKPLKYSVRLTLADNQSEITKFNNPTNTLTSYYKGQKIGEIWGFETEGFFTSQGDIDSHANQKYVVVSNSNKILPGDLKFRDLDGNKVINNGSNTVNDPGDRKIIGNSSIRLPYGVTTSFDWNNFSLTAFFQGVGKRDWYPSTESAYFWGHYNRPYNQMPTSTLDRWTEDNPSQSAYFPRYRGYTALSGTRELALTQTRYLQNASYIRLKNLTLGYSIPTDIVKRIKLNAVQIYFTGQNLWTYSPMYKHNRNFDPEVIEGSDQEVSASQGDGNSYPMLKSYTIGLNLTF</sequence>
<dbReference type="GO" id="GO:0009279">
    <property type="term" value="C:cell outer membrane"/>
    <property type="evidence" value="ECO:0007669"/>
    <property type="project" value="UniProtKB-SubCell"/>
</dbReference>
<keyword evidence="14" id="KW-1185">Reference proteome</keyword>
<dbReference type="Gene3D" id="2.60.40.1120">
    <property type="entry name" value="Carboxypeptidase-like, regulatory domain"/>
    <property type="match status" value="1"/>
</dbReference>
<dbReference type="InterPro" id="IPR037066">
    <property type="entry name" value="Plug_dom_sf"/>
</dbReference>
<comment type="caution">
    <text evidence="13">The sequence shown here is derived from an EMBL/GenBank/DDBJ whole genome shotgun (WGS) entry which is preliminary data.</text>
</comment>
<keyword evidence="13" id="KW-0675">Receptor</keyword>
<reference evidence="13" key="1">
    <citation type="submission" date="2021-04" db="EMBL/GenBank/DDBJ databases">
        <authorList>
            <person name="Rodrigo-Torres L."/>
            <person name="Arahal R. D."/>
            <person name="Lucena T."/>
        </authorList>
    </citation>
    <scope>NUCLEOTIDE SEQUENCE</scope>
    <source>
        <strain evidence="13">CECT 9275</strain>
    </source>
</reference>
<keyword evidence="6 8" id="KW-0472">Membrane</keyword>
<dbReference type="InterPro" id="IPR012910">
    <property type="entry name" value="Plug_dom"/>
</dbReference>
<evidence type="ECO:0000259" key="12">
    <source>
        <dbReference type="Pfam" id="PF07715"/>
    </source>
</evidence>
<feature type="chain" id="PRO_5037755579" evidence="10">
    <location>
        <begin position="21"/>
        <end position="1178"/>
    </location>
</feature>
<comment type="similarity">
    <text evidence="8 9">Belongs to the TonB-dependent receptor family.</text>
</comment>
<evidence type="ECO:0000256" key="8">
    <source>
        <dbReference type="PROSITE-ProRule" id="PRU01360"/>
    </source>
</evidence>
<keyword evidence="5 9" id="KW-0798">TonB box</keyword>